<accession>B9RLY6</accession>
<dbReference type="Proteomes" id="UP000008311">
    <property type="component" value="Unassembled WGS sequence"/>
</dbReference>
<evidence type="ECO:0000313" key="2">
    <source>
        <dbReference type="Proteomes" id="UP000008311"/>
    </source>
</evidence>
<dbReference type="AlphaFoldDB" id="B9RLY6"/>
<keyword evidence="2" id="KW-1185">Reference proteome</keyword>
<dbReference type="InParanoid" id="B9RLY6"/>
<protein>
    <submittedName>
        <fullName evidence="1">Uncharacterized protein</fullName>
    </submittedName>
</protein>
<reference evidence="2" key="1">
    <citation type="journal article" date="2010" name="Nat. Biotechnol.">
        <title>Draft genome sequence of the oilseed species Ricinus communis.</title>
        <authorList>
            <person name="Chan A.P."/>
            <person name="Crabtree J."/>
            <person name="Zhao Q."/>
            <person name="Lorenzi H."/>
            <person name="Orvis J."/>
            <person name="Puiu D."/>
            <person name="Melake-Berhan A."/>
            <person name="Jones K.M."/>
            <person name="Redman J."/>
            <person name="Chen G."/>
            <person name="Cahoon E.B."/>
            <person name="Gedil M."/>
            <person name="Stanke M."/>
            <person name="Haas B.J."/>
            <person name="Wortman J.R."/>
            <person name="Fraser-Liggett C.M."/>
            <person name="Ravel J."/>
            <person name="Rabinowicz P.D."/>
        </authorList>
    </citation>
    <scope>NUCLEOTIDE SEQUENCE [LARGE SCALE GENOMIC DNA]</scope>
    <source>
        <strain evidence="2">cv. Hale</strain>
    </source>
</reference>
<name>B9RLY6_RICCO</name>
<sequence length="60" mass="6961">MHLLSWEKICAPKSKGSLGLRKAMEINHVLLMKLGWNLISKPNALWVRVLLNKYNKKSYP</sequence>
<evidence type="ECO:0000313" key="1">
    <source>
        <dbReference type="EMBL" id="EEF47861.1"/>
    </source>
</evidence>
<gene>
    <name evidence="1" type="ORF">RCOM_1472030</name>
</gene>
<dbReference type="eggNOG" id="KOG1075">
    <property type="taxonomic scope" value="Eukaryota"/>
</dbReference>
<proteinExistence type="predicted"/>
<dbReference type="EMBL" id="EQ973788">
    <property type="protein sequence ID" value="EEF47861.1"/>
    <property type="molecule type" value="Genomic_DNA"/>
</dbReference>
<organism evidence="1 2">
    <name type="scientific">Ricinus communis</name>
    <name type="common">Castor bean</name>
    <dbReference type="NCBI Taxonomy" id="3988"/>
    <lineage>
        <taxon>Eukaryota</taxon>
        <taxon>Viridiplantae</taxon>
        <taxon>Streptophyta</taxon>
        <taxon>Embryophyta</taxon>
        <taxon>Tracheophyta</taxon>
        <taxon>Spermatophyta</taxon>
        <taxon>Magnoliopsida</taxon>
        <taxon>eudicotyledons</taxon>
        <taxon>Gunneridae</taxon>
        <taxon>Pentapetalae</taxon>
        <taxon>rosids</taxon>
        <taxon>fabids</taxon>
        <taxon>Malpighiales</taxon>
        <taxon>Euphorbiaceae</taxon>
        <taxon>Acalyphoideae</taxon>
        <taxon>Acalypheae</taxon>
        <taxon>Ricinus</taxon>
    </lineage>
</organism>